<dbReference type="EMBL" id="LR796403">
    <property type="protein sequence ID" value="CAB4141976.1"/>
    <property type="molecule type" value="Genomic_DNA"/>
</dbReference>
<gene>
    <name evidence="1" type="ORF">UFOVP423_10</name>
</gene>
<protein>
    <submittedName>
        <fullName evidence="1">Uncharacterized protein</fullName>
    </submittedName>
</protein>
<name>A0A6J5MA98_9CAUD</name>
<organism evidence="1">
    <name type="scientific">uncultured Caudovirales phage</name>
    <dbReference type="NCBI Taxonomy" id="2100421"/>
    <lineage>
        <taxon>Viruses</taxon>
        <taxon>Duplodnaviria</taxon>
        <taxon>Heunggongvirae</taxon>
        <taxon>Uroviricota</taxon>
        <taxon>Caudoviricetes</taxon>
        <taxon>Peduoviridae</taxon>
        <taxon>Maltschvirus</taxon>
        <taxon>Maltschvirus maltsch</taxon>
    </lineage>
</organism>
<sequence>MALRTDRSIEPGFSQVTQTQNSVIPDEGTFTPDLYGSTGALDWDSLTSLGRYQKVGNKVSVDIYINGTNLLDQGAGFLRIGSFPFSANASTFSTIGYVQSDKAINQVRFTNNGTEAILLNNGAAAPVSAISLGANLSLMLRIDYWLVDPA</sequence>
<reference evidence="1" key="1">
    <citation type="submission" date="2020-04" db="EMBL/GenBank/DDBJ databases">
        <authorList>
            <person name="Chiriac C."/>
            <person name="Salcher M."/>
            <person name="Ghai R."/>
            <person name="Kavagutti S V."/>
        </authorList>
    </citation>
    <scope>NUCLEOTIDE SEQUENCE</scope>
</reference>
<proteinExistence type="predicted"/>
<evidence type="ECO:0000313" key="1">
    <source>
        <dbReference type="EMBL" id="CAB4141976.1"/>
    </source>
</evidence>
<accession>A0A6J5MA98</accession>